<reference evidence="1 2" key="1">
    <citation type="submission" date="2017-11" db="EMBL/GenBank/DDBJ databases">
        <title>Taxonomic description and genome sequences of Spirosoma HA7 sp. nov., isolated from pollen microhabitat of Corylus avellana.</title>
        <authorList>
            <person name="Ambika Manirajan B."/>
            <person name="Suarez C."/>
            <person name="Ratering S."/>
            <person name="Geissler-Plaum R."/>
            <person name="Cardinale M."/>
            <person name="Sylvia S."/>
        </authorList>
    </citation>
    <scope>NUCLEOTIDE SEQUENCE [LARGE SCALE GENOMIC DNA]</scope>
    <source>
        <strain evidence="1 2">HA7</strain>
    </source>
</reference>
<sequence>MRQLSSYILILIALAACIDQVQLPVRTEAPRLVVEGQITNEAPPYTVRLTYTGKYGGESGQNINDQYVKEAQVSVADDQGRSTRFASMGTGIYQTTDLNFRGQVGRAYSLSVVLADGNRYVTKSERMPAVPVVDSISVKAVKTGNLSIPYALSYGVNTRDPANEQNYYRWTAFGYTVRLSVGVPCSLGNPSKCNYTCWTSASNTVVNIYSDEAINGNTIRDRFALQMPIYAIAPQLVEIQQYAITQPNYQFWKLYQQQNARTGSIFDPLPAPVTGNLVNTNDPTDIARGYFAVTSITRKRLRQQTVPNVGFYPAITSFISSQLIPDGDCRATYGWNVPVLEPDGWQ</sequence>
<dbReference type="KEGG" id="spir:CWM47_24805"/>
<keyword evidence="2" id="KW-1185">Reference proteome</keyword>
<organism evidence="1 2">
    <name type="scientific">Spirosoma pollinicola</name>
    <dbReference type="NCBI Taxonomy" id="2057025"/>
    <lineage>
        <taxon>Bacteria</taxon>
        <taxon>Pseudomonadati</taxon>
        <taxon>Bacteroidota</taxon>
        <taxon>Cytophagia</taxon>
        <taxon>Cytophagales</taxon>
        <taxon>Cytophagaceae</taxon>
        <taxon>Spirosoma</taxon>
    </lineage>
</organism>
<dbReference type="EMBL" id="CP025096">
    <property type="protein sequence ID" value="AUD04776.1"/>
    <property type="molecule type" value="Genomic_DNA"/>
</dbReference>
<dbReference type="OrthoDB" id="922982at2"/>
<evidence type="ECO:0000313" key="1">
    <source>
        <dbReference type="EMBL" id="AUD04776.1"/>
    </source>
</evidence>
<dbReference type="AlphaFoldDB" id="A0A2K8Z4F4"/>
<name>A0A2K8Z4F4_9BACT</name>
<dbReference type="Proteomes" id="UP000232883">
    <property type="component" value="Chromosome"/>
</dbReference>
<dbReference type="InterPro" id="IPR025345">
    <property type="entry name" value="DUF4249"/>
</dbReference>
<protein>
    <submittedName>
        <fullName evidence="1">DUF4249 domain-containing protein</fullName>
    </submittedName>
</protein>
<dbReference type="Pfam" id="PF14054">
    <property type="entry name" value="DUF4249"/>
    <property type="match status" value="1"/>
</dbReference>
<accession>A0A2K8Z4F4</accession>
<proteinExistence type="predicted"/>
<evidence type="ECO:0000313" key="2">
    <source>
        <dbReference type="Proteomes" id="UP000232883"/>
    </source>
</evidence>
<dbReference type="PROSITE" id="PS51257">
    <property type="entry name" value="PROKAR_LIPOPROTEIN"/>
    <property type="match status" value="1"/>
</dbReference>
<gene>
    <name evidence="1" type="ORF">CWM47_24805</name>
</gene>
<dbReference type="RefSeq" id="WP_100990933.1">
    <property type="nucleotide sequence ID" value="NZ_CP025096.1"/>
</dbReference>